<reference evidence="1" key="2">
    <citation type="submission" date="2021-08" db="EMBL/GenBank/DDBJ databases">
        <title>Prevotella lacticifex sp. nov., isolated from rumen of cow.</title>
        <authorList>
            <person name="Shinkai T."/>
            <person name="Ikeyama N."/>
            <person name="Kumagai M."/>
            <person name="Ohmori H."/>
            <person name="Sakamoto M."/>
            <person name="Ohkuma M."/>
            <person name="Mitsumori M."/>
        </authorList>
    </citation>
    <scope>NUCLEOTIDE SEQUENCE</scope>
    <source>
        <strain evidence="1">DSM 11371</strain>
    </source>
</reference>
<proteinExistence type="predicted"/>
<evidence type="ECO:0000313" key="3">
    <source>
        <dbReference type="Proteomes" id="UP000216189"/>
    </source>
</evidence>
<keyword evidence="3" id="KW-1185">Reference proteome</keyword>
<reference evidence="2 3" key="1">
    <citation type="submission" date="2017-08" db="EMBL/GenBank/DDBJ databases">
        <title>Comparative genomics of non-oral Prevotella species.</title>
        <authorList>
            <person name="Accetto T."/>
            <person name="Nograsek B."/>
            <person name="Avgustin G."/>
        </authorList>
    </citation>
    <scope>NUCLEOTIDE SEQUENCE [LARGE SCALE GENOMIC DNA]</scope>
    <source>
        <strain evidence="2 3">TC1-1</strain>
    </source>
</reference>
<sequence length="78" mass="9072">MMDYNDLNDIKLKKELLRNEILKDNQKIEKLWGKLFHKAPLFDKQAKPSKKLGSLLSTGASLLDGAILGWKLYRKFRP</sequence>
<gene>
    <name evidence="2" type="ORF">CIK91_00505</name>
    <name evidence="1" type="ORF">PRRU23_03600</name>
</gene>
<protein>
    <submittedName>
        <fullName evidence="1">Uncharacterized protein</fullName>
    </submittedName>
</protein>
<comment type="caution">
    <text evidence="1">The sequence shown here is derived from an EMBL/GenBank/DDBJ whole genome shotgun (WGS) entry which is preliminary data.</text>
</comment>
<name>A0AA37HUE4_SEGBR</name>
<evidence type="ECO:0000313" key="4">
    <source>
        <dbReference type="Proteomes" id="UP000887043"/>
    </source>
</evidence>
<organism evidence="1 4">
    <name type="scientific">Segatella bryantii</name>
    <name type="common">Prevotella bryantii</name>
    <dbReference type="NCBI Taxonomy" id="77095"/>
    <lineage>
        <taxon>Bacteria</taxon>
        <taxon>Pseudomonadati</taxon>
        <taxon>Bacteroidota</taxon>
        <taxon>Bacteroidia</taxon>
        <taxon>Bacteroidales</taxon>
        <taxon>Prevotellaceae</taxon>
        <taxon>Segatella</taxon>
    </lineage>
</organism>
<dbReference type="EMBL" id="BPTR01000001">
    <property type="protein sequence ID" value="GJG26660.1"/>
    <property type="molecule type" value="Genomic_DNA"/>
</dbReference>
<dbReference type="EMBL" id="NPJF01000002">
    <property type="protein sequence ID" value="OYP57383.1"/>
    <property type="molecule type" value="Genomic_DNA"/>
</dbReference>
<dbReference type="Proteomes" id="UP000216189">
    <property type="component" value="Unassembled WGS sequence"/>
</dbReference>
<dbReference type="Proteomes" id="UP000887043">
    <property type="component" value="Unassembled WGS sequence"/>
</dbReference>
<evidence type="ECO:0000313" key="1">
    <source>
        <dbReference type="EMBL" id="GJG26660.1"/>
    </source>
</evidence>
<dbReference type="AlphaFoldDB" id="A0AA37HUE4"/>
<accession>A0AA37HUE4</accession>
<evidence type="ECO:0000313" key="2">
    <source>
        <dbReference type="EMBL" id="OYP57383.1"/>
    </source>
</evidence>